<evidence type="ECO:0000259" key="6">
    <source>
        <dbReference type="Pfam" id="PF00108"/>
    </source>
</evidence>
<dbReference type="NCBIfam" id="TIGR01930">
    <property type="entry name" value="AcCoA-C-Actrans"/>
    <property type="match status" value="1"/>
</dbReference>
<evidence type="ECO:0000256" key="3">
    <source>
        <dbReference type="ARBA" id="ARBA00022679"/>
    </source>
</evidence>
<dbReference type="Gene3D" id="3.40.47.10">
    <property type="match status" value="1"/>
</dbReference>
<dbReference type="EMBL" id="JBBYHV010000001">
    <property type="protein sequence ID" value="MEL1250600.1"/>
    <property type="molecule type" value="Genomic_DNA"/>
</dbReference>
<dbReference type="InterPro" id="IPR020615">
    <property type="entry name" value="Thiolase_acyl_enz_int_AS"/>
</dbReference>
<reference evidence="8 9" key="1">
    <citation type="submission" date="2024-04" db="EMBL/GenBank/DDBJ databases">
        <title>Aurantiacibacter sp. DGU6 16S ribosomal RNA gene Genome sequencing and assembly.</title>
        <authorList>
            <person name="Park S."/>
        </authorList>
    </citation>
    <scope>NUCLEOTIDE SEQUENCE [LARGE SCALE GENOMIC DNA]</scope>
    <source>
        <strain evidence="8 9">DGU6</strain>
    </source>
</reference>
<dbReference type="InterPro" id="IPR020617">
    <property type="entry name" value="Thiolase_C"/>
</dbReference>
<dbReference type="EC" id="2.3.1.-" evidence="8"/>
<name>A0ABU9IEG6_9SPHN</name>
<evidence type="ECO:0000256" key="5">
    <source>
        <dbReference type="RuleBase" id="RU003557"/>
    </source>
</evidence>
<keyword evidence="9" id="KW-1185">Reference proteome</keyword>
<gene>
    <name evidence="8" type="ORF">AAEO60_07955</name>
</gene>
<dbReference type="Pfam" id="PF00108">
    <property type="entry name" value="Thiolase_N"/>
    <property type="match status" value="1"/>
</dbReference>
<dbReference type="InterPro" id="IPR016039">
    <property type="entry name" value="Thiolase-like"/>
</dbReference>
<dbReference type="InterPro" id="IPR002155">
    <property type="entry name" value="Thiolase"/>
</dbReference>
<dbReference type="InterPro" id="IPR020616">
    <property type="entry name" value="Thiolase_N"/>
</dbReference>
<dbReference type="GO" id="GO:0016746">
    <property type="term" value="F:acyltransferase activity"/>
    <property type="evidence" value="ECO:0007669"/>
    <property type="project" value="UniProtKB-KW"/>
</dbReference>
<evidence type="ECO:0000313" key="9">
    <source>
        <dbReference type="Proteomes" id="UP001497045"/>
    </source>
</evidence>
<evidence type="ECO:0000256" key="4">
    <source>
        <dbReference type="ARBA" id="ARBA00023315"/>
    </source>
</evidence>
<dbReference type="PANTHER" id="PTHR43853">
    <property type="entry name" value="3-KETOACYL-COA THIOLASE, PEROXISOMAL"/>
    <property type="match status" value="1"/>
</dbReference>
<dbReference type="PANTHER" id="PTHR43853:SF21">
    <property type="entry name" value="STEROID 3-KETOACYL-COA THIOLASE"/>
    <property type="match status" value="1"/>
</dbReference>
<dbReference type="PIRSF" id="PIRSF000429">
    <property type="entry name" value="Ac-CoA_Ac_transf"/>
    <property type="match status" value="1"/>
</dbReference>
<keyword evidence="3 5" id="KW-0808">Transferase</keyword>
<comment type="similarity">
    <text evidence="2 5">Belongs to the thiolase-like superfamily. Thiolase family.</text>
</comment>
<evidence type="ECO:0000256" key="2">
    <source>
        <dbReference type="ARBA" id="ARBA00010982"/>
    </source>
</evidence>
<feature type="domain" description="Thiolase N-terminal" evidence="6">
    <location>
        <begin position="4"/>
        <end position="248"/>
    </location>
</feature>
<dbReference type="InterPro" id="IPR050215">
    <property type="entry name" value="Thiolase-like_sf_Thiolase"/>
</dbReference>
<evidence type="ECO:0000313" key="8">
    <source>
        <dbReference type="EMBL" id="MEL1250600.1"/>
    </source>
</evidence>
<evidence type="ECO:0000259" key="7">
    <source>
        <dbReference type="Pfam" id="PF02803"/>
    </source>
</evidence>
<organism evidence="8 9">
    <name type="scientific">Aurantiacibacter gilvus</name>
    <dbReference type="NCBI Taxonomy" id="3139141"/>
    <lineage>
        <taxon>Bacteria</taxon>
        <taxon>Pseudomonadati</taxon>
        <taxon>Pseudomonadota</taxon>
        <taxon>Alphaproteobacteria</taxon>
        <taxon>Sphingomonadales</taxon>
        <taxon>Erythrobacteraceae</taxon>
        <taxon>Aurantiacibacter</taxon>
    </lineage>
</organism>
<protein>
    <submittedName>
        <fullName evidence="8">Thiolase family protein</fullName>
        <ecNumber evidence="8">2.3.1.-</ecNumber>
    </submittedName>
</protein>
<comment type="caution">
    <text evidence="8">The sequence shown here is derived from an EMBL/GenBank/DDBJ whole genome shotgun (WGS) entry which is preliminary data.</text>
</comment>
<dbReference type="CDD" id="cd00751">
    <property type="entry name" value="thiolase"/>
    <property type="match status" value="1"/>
</dbReference>
<evidence type="ECO:0000256" key="1">
    <source>
        <dbReference type="ARBA" id="ARBA00005189"/>
    </source>
</evidence>
<dbReference type="PROSITE" id="PS00098">
    <property type="entry name" value="THIOLASE_1"/>
    <property type="match status" value="1"/>
</dbReference>
<comment type="pathway">
    <text evidence="1">Lipid metabolism.</text>
</comment>
<accession>A0ABU9IEG6</accession>
<dbReference type="PROSITE" id="PS00737">
    <property type="entry name" value="THIOLASE_2"/>
    <property type="match status" value="1"/>
</dbReference>
<sequence length="378" mass="38954">MSDVVIAGYVRSPFHLAYKGALAKVRPDDLAANTILGLIEKTGVKPEDVEDIVMGCAFPEGEQGFNIARLVGLLADLPLSVGGMTVNRFCGSSMSAIHYAAGQIALGAGDVFICAGIESMSRVPMTGFNPMPNPALAEKSAAYIGMGDTAENVAKKYDLSREDQEAFALKSQEKTAAAIEAGKYKDEIVPYILPDGTVIDADGTPRPGTTAEALAGLKLAFDENGTVTAGTSSPLTDGATAVLVCSEDYAKANGLTIMAKIKSMAISGCAPEIMGIGPVGASQKALERAGLTIDDIDIVELNEAFASQSIATVRDLGISEEKLNIDGGAIAIGHPLGATGARIVGKAAQLLQREGKKYSLSTQCIGGGQGIATILEVA</sequence>
<keyword evidence="4 5" id="KW-0012">Acyltransferase</keyword>
<feature type="domain" description="Thiolase C-terminal" evidence="7">
    <location>
        <begin position="256"/>
        <end position="376"/>
    </location>
</feature>
<dbReference type="SUPFAM" id="SSF53901">
    <property type="entry name" value="Thiolase-like"/>
    <property type="match status" value="2"/>
</dbReference>
<proteinExistence type="inferred from homology"/>
<dbReference type="Proteomes" id="UP001497045">
    <property type="component" value="Unassembled WGS sequence"/>
</dbReference>
<dbReference type="RefSeq" id="WP_341673116.1">
    <property type="nucleotide sequence ID" value="NZ_JBBYHV010000001.1"/>
</dbReference>
<dbReference type="Pfam" id="PF02803">
    <property type="entry name" value="Thiolase_C"/>
    <property type="match status" value="1"/>
</dbReference>
<dbReference type="InterPro" id="IPR020613">
    <property type="entry name" value="Thiolase_CS"/>
</dbReference>